<keyword evidence="1" id="KW-1133">Transmembrane helix</keyword>
<dbReference type="OrthoDB" id="3225559at2"/>
<protein>
    <recommendedName>
        <fullName evidence="4">Transmembrane protein</fullName>
    </recommendedName>
</protein>
<sequence>MSSNTPPRRTVLSTMAGLDETTFGDERERRIWMESYVIAFEVAILAAFGVATAMVWLGDQTVARWSIGVVAIIGVGNMAALAHLRQHGLTDIPWRARWAFWSFRLRMLLVAVWGVGIVLAVLGEGGSLAERGGWSYVAGLLVGATVAIAGFWIADRQIKRRTQAELPADDTFDDR</sequence>
<reference evidence="2 3" key="1">
    <citation type="submission" date="2012-08" db="EMBL/GenBank/DDBJ databases">
        <title>Whole genome shotgun sequence of Kineosphaera limosa NBRC 100340.</title>
        <authorList>
            <person name="Yoshida I."/>
            <person name="Isaki S."/>
            <person name="Hosoyama A."/>
            <person name="Tsuchikane K."/>
            <person name="Katsumata H."/>
            <person name="Ando Y."/>
            <person name="Ohji S."/>
            <person name="Hamada M."/>
            <person name="Tamura T."/>
            <person name="Yamazoe A."/>
            <person name="Yamazaki S."/>
            <person name="Fujita N."/>
        </authorList>
    </citation>
    <scope>NUCLEOTIDE SEQUENCE [LARGE SCALE GENOMIC DNA]</scope>
    <source>
        <strain evidence="2 3">NBRC 100340</strain>
    </source>
</reference>
<dbReference type="EMBL" id="BAHD01000015">
    <property type="protein sequence ID" value="GAB94978.1"/>
    <property type="molecule type" value="Genomic_DNA"/>
</dbReference>
<feature type="transmembrane region" description="Helical" evidence="1">
    <location>
        <begin position="36"/>
        <end position="57"/>
    </location>
</feature>
<evidence type="ECO:0008006" key="4">
    <source>
        <dbReference type="Google" id="ProtNLM"/>
    </source>
</evidence>
<dbReference type="AlphaFoldDB" id="K6VFK8"/>
<keyword evidence="1" id="KW-0812">Transmembrane</keyword>
<dbReference type="RefSeq" id="WP_006591510.1">
    <property type="nucleotide sequence ID" value="NZ_BAHD01000015.1"/>
</dbReference>
<feature type="transmembrane region" description="Helical" evidence="1">
    <location>
        <begin position="134"/>
        <end position="154"/>
    </location>
</feature>
<evidence type="ECO:0000256" key="1">
    <source>
        <dbReference type="SAM" id="Phobius"/>
    </source>
</evidence>
<keyword evidence="3" id="KW-1185">Reference proteome</keyword>
<accession>K6VFK8</accession>
<comment type="caution">
    <text evidence="2">The sequence shown here is derived from an EMBL/GenBank/DDBJ whole genome shotgun (WGS) entry which is preliminary data.</text>
</comment>
<name>K6VFK8_9MICO</name>
<dbReference type="Proteomes" id="UP000008366">
    <property type="component" value="Unassembled WGS sequence"/>
</dbReference>
<organism evidence="2 3">
    <name type="scientific">Kineosphaera limosa NBRC 100340</name>
    <dbReference type="NCBI Taxonomy" id="1184609"/>
    <lineage>
        <taxon>Bacteria</taxon>
        <taxon>Bacillati</taxon>
        <taxon>Actinomycetota</taxon>
        <taxon>Actinomycetes</taxon>
        <taxon>Micrococcales</taxon>
        <taxon>Dermatophilaceae</taxon>
        <taxon>Kineosphaera</taxon>
    </lineage>
</organism>
<keyword evidence="1" id="KW-0472">Membrane</keyword>
<evidence type="ECO:0000313" key="3">
    <source>
        <dbReference type="Proteomes" id="UP000008366"/>
    </source>
</evidence>
<feature type="transmembrane region" description="Helical" evidence="1">
    <location>
        <begin position="63"/>
        <end position="84"/>
    </location>
</feature>
<feature type="transmembrane region" description="Helical" evidence="1">
    <location>
        <begin position="105"/>
        <end position="122"/>
    </location>
</feature>
<proteinExistence type="predicted"/>
<evidence type="ECO:0000313" key="2">
    <source>
        <dbReference type="EMBL" id="GAB94978.1"/>
    </source>
</evidence>
<gene>
    <name evidence="2" type="ORF">KILIM_015_00380</name>
</gene>
<dbReference type="STRING" id="1184609.KILIM_015_00380"/>